<keyword evidence="3" id="KW-0150">Chloroplast</keyword>
<keyword evidence="2" id="KW-0472">Membrane</keyword>
<sequence>MAPFGSCHAELLEDFESLKFAASLESPRKTQPVQANRLYSPKRPVSARGYTIGPEAGGGDSGGGDSGGSDCGGGDWGGSDGGGDGGYNFFVLILFGSGVIVIGRVIGDYGYKILASGIEKYLQITQKELDQAGEPAASAGIEPRKRAIAAALVPVLFSGSALAVLSYVLHPERLREIVALLADVIALLVQELGGVLLQLIPPELQELAHRVGAALEFIGGYARQLLEQVVIPVLLYARTFGIWFVSAFFVFKLVTFGVELYQILAASGAFNVHVPPEVQAKAVEIADVIGAITAEDSPALFLIQFSKAISLLVVGLVPVPSVSVLPKSVVKLLHLSAIAGVYGLVLQDTRHISQLASQALQASPEFCSMVSCIAGRWCLIIIIGP</sequence>
<dbReference type="EMBL" id="MH591101">
    <property type="protein sequence ID" value="AYC64617.1"/>
    <property type="molecule type" value="Genomic_DNA"/>
</dbReference>
<gene>
    <name evidence="3" type="primary">orf385</name>
</gene>
<geneLocation type="chloroplast" evidence="3"/>
<reference evidence="3" key="1">
    <citation type="submission" date="2018-07" db="EMBL/GenBank/DDBJ databases">
        <authorList>
            <person name="Quirk P.G."/>
            <person name="Krulwich T.A."/>
        </authorList>
    </citation>
    <scope>NUCLEOTIDE SEQUENCE</scope>
</reference>
<keyword evidence="2" id="KW-0812">Transmembrane</keyword>
<evidence type="ECO:0000256" key="1">
    <source>
        <dbReference type="SAM" id="MobiDB-lite"/>
    </source>
</evidence>
<evidence type="ECO:0000256" key="2">
    <source>
        <dbReference type="SAM" id="Phobius"/>
    </source>
</evidence>
<reference evidence="3" key="2">
    <citation type="journal article" date="2019" name="Mol. Phylogenet. Evol.">
        <title>Reassessment of the classification of bryopsidales (chlorophyta) based on chloroplast phylogenomic analyses.</title>
        <authorList>
            <person name="Cremen M.C."/>
            <person name="Leliaert F."/>
            <person name="West J."/>
            <person name="Lam D.W."/>
            <person name="Shimada S."/>
            <person name="Lopez-Bautista J.M."/>
            <person name="Verbruggen H."/>
        </authorList>
    </citation>
    <scope>NUCLEOTIDE SEQUENCE</scope>
</reference>
<name>A0A386AYU5_9CHLO</name>
<proteinExistence type="predicted"/>
<feature type="transmembrane region" description="Helical" evidence="2">
    <location>
        <begin position="87"/>
        <end position="106"/>
    </location>
</feature>
<keyword evidence="2" id="KW-1133">Transmembrane helix</keyword>
<feature type="transmembrane region" description="Helical" evidence="2">
    <location>
        <begin position="229"/>
        <end position="251"/>
    </location>
</feature>
<dbReference type="AlphaFoldDB" id="A0A386AYU5"/>
<accession>A0A386AYU5</accession>
<evidence type="ECO:0000313" key="3">
    <source>
        <dbReference type="EMBL" id="AYC64617.1"/>
    </source>
</evidence>
<feature type="compositionally biased region" description="Gly residues" evidence="1">
    <location>
        <begin position="55"/>
        <end position="77"/>
    </location>
</feature>
<protein>
    <submittedName>
        <fullName evidence="3">Uncharacterized protein</fullName>
    </submittedName>
</protein>
<keyword evidence="3" id="KW-0934">Plastid</keyword>
<organism evidence="3">
    <name type="scientific">Halimeda minima</name>
    <dbReference type="NCBI Taxonomy" id="170427"/>
    <lineage>
        <taxon>Eukaryota</taxon>
        <taxon>Viridiplantae</taxon>
        <taxon>Chlorophyta</taxon>
        <taxon>core chlorophytes</taxon>
        <taxon>Ulvophyceae</taxon>
        <taxon>TCBD clade</taxon>
        <taxon>Bryopsidales</taxon>
        <taxon>Halimedineae</taxon>
        <taxon>Halimedaceae</taxon>
        <taxon>Halimedeae</taxon>
        <taxon>Halimeda</taxon>
    </lineage>
</organism>
<feature type="transmembrane region" description="Helical" evidence="2">
    <location>
        <begin position="147"/>
        <end position="170"/>
    </location>
</feature>
<feature type="region of interest" description="Disordered" evidence="1">
    <location>
        <begin position="44"/>
        <end position="77"/>
    </location>
</feature>